<accession>A0ABQ5EAG9</accession>
<reference evidence="1" key="2">
    <citation type="submission" date="2022-01" db="EMBL/GenBank/DDBJ databases">
        <authorList>
            <person name="Yamashiro T."/>
            <person name="Shiraishi A."/>
            <person name="Satake H."/>
            <person name="Nakayama K."/>
        </authorList>
    </citation>
    <scope>NUCLEOTIDE SEQUENCE</scope>
</reference>
<evidence type="ECO:0000313" key="2">
    <source>
        <dbReference type="Proteomes" id="UP001151760"/>
    </source>
</evidence>
<sequence>MNTPITFPPVLADDVLDEPLIIEAEVEGYLVRKVFVDHGAAVQVMFEHCFDNLPSSVKARLTLTQPELVGFSREQQLIPIGKVKLEVAFGSEGIYRRMIMKFTVKESEEEEVLINPAFPKQKVTIGAQFSKECRLQLINLLKDNMDVFA</sequence>
<organism evidence="1 2">
    <name type="scientific">Tanacetum coccineum</name>
    <dbReference type="NCBI Taxonomy" id="301880"/>
    <lineage>
        <taxon>Eukaryota</taxon>
        <taxon>Viridiplantae</taxon>
        <taxon>Streptophyta</taxon>
        <taxon>Embryophyta</taxon>
        <taxon>Tracheophyta</taxon>
        <taxon>Spermatophyta</taxon>
        <taxon>Magnoliopsida</taxon>
        <taxon>eudicotyledons</taxon>
        <taxon>Gunneridae</taxon>
        <taxon>Pentapetalae</taxon>
        <taxon>asterids</taxon>
        <taxon>campanulids</taxon>
        <taxon>Asterales</taxon>
        <taxon>Asteraceae</taxon>
        <taxon>Asteroideae</taxon>
        <taxon>Anthemideae</taxon>
        <taxon>Anthemidinae</taxon>
        <taxon>Tanacetum</taxon>
    </lineage>
</organism>
<evidence type="ECO:0000313" key="1">
    <source>
        <dbReference type="EMBL" id="GJT47841.1"/>
    </source>
</evidence>
<keyword evidence="2" id="KW-1185">Reference proteome</keyword>
<dbReference type="Proteomes" id="UP001151760">
    <property type="component" value="Unassembled WGS sequence"/>
</dbReference>
<protein>
    <submittedName>
        <fullName evidence="1">Uncharacterized protein</fullName>
    </submittedName>
</protein>
<dbReference type="EMBL" id="BQNB010016102">
    <property type="protein sequence ID" value="GJT47841.1"/>
    <property type="molecule type" value="Genomic_DNA"/>
</dbReference>
<name>A0ABQ5EAG9_9ASTR</name>
<proteinExistence type="predicted"/>
<gene>
    <name evidence="1" type="ORF">Tco_0973998</name>
</gene>
<reference evidence="1" key="1">
    <citation type="journal article" date="2022" name="Int. J. Mol. Sci.">
        <title>Draft Genome of Tanacetum Coccineum: Genomic Comparison of Closely Related Tanacetum-Family Plants.</title>
        <authorList>
            <person name="Yamashiro T."/>
            <person name="Shiraishi A."/>
            <person name="Nakayama K."/>
            <person name="Satake H."/>
        </authorList>
    </citation>
    <scope>NUCLEOTIDE SEQUENCE</scope>
</reference>
<comment type="caution">
    <text evidence="1">The sequence shown here is derived from an EMBL/GenBank/DDBJ whole genome shotgun (WGS) entry which is preliminary data.</text>
</comment>